<evidence type="ECO:0000256" key="1">
    <source>
        <dbReference type="SAM" id="SignalP"/>
    </source>
</evidence>
<dbReference type="EMBL" id="CP133270">
    <property type="protein sequence ID" value="WVX65840.1"/>
    <property type="molecule type" value="Genomic_DNA"/>
</dbReference>
<protein>
    <submittedName>
        <fullName evidence="2">Uncharacterized protein</fullName>
    </submittedName>
</protein>
<keyword evidence="1" id="KW-0732">Signal</keyword>
<feature type="chain" id="PRO_5046645758" evidence="1">
    <location>
        <begin position="20"/>
        <end position="264"/>
    </location>
</feature>
<organism evidence="2 3">
    <name type="scientific">Candidatus Bealeia paramacronuclearis</name>
    <dbReference type="NCBI Taxonomy" id="1921001"/>
    <lineage>
        <taxon>Bacteria</taxon>
        <taxon>Pseudomonadati</taxon>
        <taxon>Pseudomonadota</taxon>
        <taxon>Alphaproteobacteria</taxon>
        <taxon>Holosporales</taxon>
        <taxon>Holosporaceae</taxon>
        <taxon>Candidatus Bealeia</taxon>
    </lineage>
</organism>
<sequence>MNKLIKVILVLGCFSVCHAKATGAYSVGDEHQDSNIELKYIPNYILVKYKKMSKELEEIISSFDYNNKEDFIFVDHPIQKNILLKVDHIAEDDKNNDFFLKRLRDDLRKTYNTLRDKDFFHITSTKFRLVFNLTIPQSLAVFYNQVASDLSLNYMEIIKLRKYILSISGSENETGRAIYYAVFLSRKKIVEDLSDVIHALRPHVLRSKMNFSEIDIQQTLEATEKGLKKISEAERQYCIETAQIAQKAFSSLEGQEILKKLQNK</sequence>
<feature type="signal peptide" evidence="1">
    <location>
        <begin position="1"/>
        <end position="19"/>
    </location>
</feature>
<dbReference type="Proteomes" id="UP001330434">
    <property type="component" value="Chromosome"/>
</dbReference>
<proteinExistence type="predicted"/>
<keyword evidence="3" id="KW-1185">Reference proteome</keyword>
<reference evidence="2 3" key="1">
    <citation type="journal article" date="2024" name="Environ. Microbiol.">
        <title>Novel evolutionary insights on the interactions of the Holosporales (Alphaproteobacteria) with eukaryotic hosts from comparative genomics.</title>
        <authorList>
            <person name="Giovannini M."/>
            <person name="Petroni G."/>
            <person name="Castelli M."/>
        </authorList>
    </citation>
    <scope>NUCLEOTIDE SEQUENCE [LARGE SCALE GENOMIC DNA]</scope>
    <source>
        <strain evidence="2 3">US_Bl 15I1</strain>
    </source>
</reference>
<name>A0ABZ2C212_9PROT</name>
<dbReference type="RefSeq" id="WP_331256412.1">
    <property type="nucleotide sequence ID" value="NZ_CP133270.1"/>
</dbReference>
<accession>A0ABZ2C212</accession>
<gene>
    <name evidence="2" type="ORF">Bealeia1_00006</name>
</gene>
<evidence type="ECO:0000313" key="3">
    <source>
        <dbReference type="Proteomes" id="UP001330434"/>
    </source>
</evidence>
<evidence type="ECO:0000313" key="2">
    <source>
        <dbReference type="EMBL" id="WVX65840.1"/>
    </source>
</evidence>